<evidence type="ECO:0000256" key="1">
    <source>
        <dbReference type="SAM" id="SignalP"/>
    </source>
</evidence>
<keyword evidence="4" id="KW-1185">Reference proteome</keyword>
<dbReference type="EMBL" id="FTOA01000003">
    <property type="protein sequence ID" value="SIS73309.1"/>
    <property type="molecule type" value="Genomic_DNA"/>
</dbReference>
<feature type="chain" id="PRO_5012704107" evidence="1">
    <location>
        <begin position="27"/>
        <end position="201"/>
    </location>
</feature>
<accession>A0A1N7LHM6</accession>
<keyword evidence="1" id="KW-0732">Signal</keyword>
<name>A0A1N7LHM6_9PROT</name>
<dbReference type="AlphaFoldDB" id="A0A1N7LHM6"/>
<dbReference type="STRING" id="80876.SAMN05421779_103333"/>
<proteinExistence type="predicted"/>
<dbReference type="Proteomes" id="UP000185678">
    <property type="component" value="Unassembled WGS sequence"/>
</dbReference>
<feature type="domain" description="BON" evidence="2">
    <location>
        <begin position="132"/>
        <end position="201"/>
    </location>
</feature>
<dbReference type="PROSITE" id="PS50914">
    <property type="entry name" value="BON"/>
    <property type="match status" value="1"/>
</dbReference>
<evidence type="ECO:0000313" key="4">
    <source>
        <dbReference type="Proteomes" id="UP000185678"/>
    </source>
</evidence>
<sequence>MGLKLYRPLMLAGAMMGCLWGTPAAAQFSDLLAVPKVLIDRAIEARSTTDIGRDNEIILKVNAAMADVGTVKASSEIYEQRLLITGIFDDKAVYDHFYSKIKGITGIKKLYWHAVYMAPDDPRRAKLLDWSDVLILDTKAEARLVGSMDVADVNFRVAADSTGTVYVLGRARSDAERKEALARARDGNTVQKVVDYIVVRP</sequence>
<dbReference type="PROSITE" id="PS51257">
    <property type="entry name" value="PROKAR_LIPOPROTEIN"/>
    <property type="match status" value="1"/>
</dbReference>
<evidence type="ECO:0000313" key="3">
    <source>
        <dbReference type="EMBL" id="SIS73309.1"/>
    </source>
</evidence>
<gene>
    <name evidence="3" type="ORF">SAMN05421779_103333</name>
</gene>
<organism evidence="3 4">
    <name type="scientific">Insolitispirillum peregrinum</name>
    <dbReference type="NCBI Taxonomy" id="80876"/>
    <lineage>
        <taxon>Bacteria</taxon>
        <taxon>Pseudomonadati</taxon>
        <taxon>Pseudomonadota</taxon>
        <taxon>Alphaproteobacteria</taxon>
        <taxon>Rhodospirillales</taxon>
        <taxon>Novispirillaceae</taxon>
        <taxon>Insolitispirillum</taxon>
    </lineage>
</organism>
<dbReference type="InterPro" id="IPR007055">
    <property type="entry name" value="BON_dom"/>
</dbReference>
<feature type="signal peptide" evidence="1">
    <location>
        <begin position="1"/>
        <end position="26"/>
    </location>
</feature>
<protein>
    <submittedName>
        <fullName evidence="3">Osmotically-inducible protein OsmY, contains BON domain</fullName>
    </submittedName>
</protein>
<reference evidence="3 4" key="1">
    <citation type="submission" date="2017-01" db="EMBL/GenBank/DDBJ databases">
        <authorList>
            <person name="Mah S.A."/>
            <person name="Swanson W.J."/>
            <person name="Moy G.W."/>
            <person name="Vacquier V.D."/>
        </authorList>
    </citation>
    <scope>NUCLEOTIDE SEQUENCE [LARGE SCALE GENOMIC DNA]</scope>
    <source>
        <strain evidence="3 4">DSM 11589</strain>
    </source>
</reference>
<evidence type="ECO:0000259" key="2">
    <source>
        <dbReference type="PROSITE" id="PS50914"/>
    </source>
</evidence>
<dbReference type="RefSeq" id="WP_245821375.1">
    <property type="nucleotide sequence ID" value="NZ_FTOA01000003.1"/>
</dbReference>